<feature type="binding site" evidence="13">
    <location>
        <position position="9"/>
    </location>
    <ligand>
        <name>Mg(2+)</name>
        <dbReference type="ChEBI" id="CHEBI:18420"/>
        <label>2</label>
    </ligand>
</feature>
<dbReference type="Pfam" id="PF00929">
    <property type="entry name" value="RNase_T"/>
    <property type="match status" value="1"/>
</dbReference>
<feature type="binding site" evidence="12">
    <location>
        <position position="157"/>
    </location>
    <ligand>
        <name>substrate</name>
    </ligand>
</feature>
<dbReference type="GO" id="GO:0003677">
    <property type="term" value="F:DNA binding"/>
    <property type="evidence" value="ECO:0007669"/>
    <property type="project" value="UniProtKB-KW"/>
</dbReference>
<dbReference type="STRING" id="655015.B1812_16755"/>
<proteinExistence type="predicted"/>
<keyword evidence="4 13" id="KW-0479">Metal-binding</keyword>
<dbReference type="InterPro" id="IPR058561">
    <property type="entry name" value="Exonuc_1_C"/>
</dbReference>
<accession>A0A1W6MXY2</accession>
<evidence type="ECO:0000256" key="5">
    <source>
        <dbReference type="ARBA" id="ARBA00022763"/>
    </source>
</evidence>
<dbReference type="KEGG" id="mbry:B1812_16755"/>
<comment type="subunit">
    <text evidence="11">Monomer. Interacts with ssb (via C-terminus); this interaction stimulates the exonuclease activity by recruiting the enzyme to its substrate.</text>
</comment>
<keyword evidence="7 13" id="KW-0460">Magnesium</keyword>
<sequence>MSFVFYDTETTGTDTWTDQILQFAAIKTDANFNELDRFEIRCRLMPHMVPAPGAMLVTSVAAAQLTDPAYCSHYEMVRAIRQKLVEWSPAIFMGYNSLDYDEDLLRQALYKTLHNPYLTALYGNSRSDVLRMVHACHLFAPNSLTIPIGDNGNPSFKLDRVGPVNGFVDHNAHDAMGDVLATIHLCRLIEDRAPEVWSAFMRFTKKAAAVDYITGEQAFCYSEIYFQKGYSYLVTVIGQNQQNRNEYYLFDLASDPASLVNLSDVQLAAHLARSPKPLRSIKANAVPILFAADEAPANCKAVTLGLDEVERRAQFLADNPDFRGRLIAIREAGRPEYPPSPHVERQIYDDFFNRDEHLMDAFHEAPWEERPAIVEQMQDQRLRRIGRQLLHMERPDLLDAATRQRHDREVAQRLLFEAEDVDSWTVLPKAIEQVDELLAVAKSGRATFLREHRAFLVNRHDAALALLDAAAARP</sequence>
<name>A0A1W6MXY2_9HYPH</name>
<keyword evidence="17" id="KW-1185">Reference proteome</keyword>
<feature type="binding site" evidence="12">
    <location>
        <position position="9"/>
    </location>
    <ligand>
        <name>substrate</name>
    </ligand>
</feature>
<evidence type="ECO:0000256" key="9">
    <source>
        <dbReference type="ARBA" id="ARBA00023204"/>
    </source>
</evidence>
<dbReference type="EMBL" id="CP019948">
    <property type="protein sequence ID" value="ARN82460.1"/>
    <property type="molecule type" value="Genomic_DNA"/>
</dbReference>
<feature type="domain" description="ExoI SH3-like" evidence="14">
    <location>
        <begin position="194"/>
        <end position="334"/>
    </location>
</feature>
<dbReference type="PROSITE" id="PS51784">
    <property type="entry name" value="EXOI_SH3"/>
    <property type="match status" value="1"/>
</dbReference>
<evidence type="ECO:0000256" key="7">
    <source>
        <dbReference type="ARBA" id="ARBA00022842"/>
    </source>
</evidence>
<evidence type="ECO:0000256" key="13">
    <source>
        <dbReference type="PIRSR" id="PIRSR000977-2"/>
    </source>
</evidence>
<keyword evidence="8" id="KW-0238">DNA-binding</keyword>
<evidence type="ECO:0000313" key="16">
    <source>
        <dbReference type="EMBL" id="ARN82460.1"/>
    </source>
</evidence>
<evidence type="ECO:0000256" key="11">
    <source>
        <dbReference type="ARBA" id="ARBA00046792"/>
    </source>
</evidence>
<evidence type="ECO:0000256" key="8">
    <source>
        <dbReference type="ARBA" id="ARBA00023125"/>
    </source>
</evidence>
<evidence type="ECO:0000313" key="17">
    <source>
        <dbReference type="Proteomes" id="UP000193978"/>
    </source>
</evidence>
<keyword evidence="6" id="KW-0378">Hydrolase</keyword>
<feature type="domain" description="ExoI C-terminal" evidence="15">
    <location>
        <begin position="339"/>
        <end position="460"/>
    </location>
</feature>
<dbReference type="InterPro" id="IPR013520">
    <property type="entry name" value="Ribonucl_H"/>
</dbReference>
<gene>
    <name evidence="16" type="ORF">B1812_16755</name>
</gene>
<dbReference type="InterPro" id="IPR023607">
    <property type="entry name" value="Exodeoxyribonuclease_I"/>
</dbReference>
<feature type="binding site" evidence="13">
    <location>
        <position position="7"/>
    </location>
    <ligand>
        <name>Mg(2+)</name>
        <dbReference type="ChEBI" id="CHEBI:18420"/>
        <label>1</label>
    </ligand>
</feature>
<dbReference type="InterPro" id="IPR013620">
    <property type="entry name" value="Exonuc_1_SH3"/>
</dbReference>
<keyword evidence="5" id="KW-0227">DNA damage</keyword>
<dbReference type="Pfam" id="PF08411">
    <property type="entry name" value="ExoI_SH3"/>
    <property type="match status" value="1"/>
</dbReference>
<dbReference type="Gene3D" id="3.30.420.10">
    <property type="entry name" value="Ribonuclease H-like superfamily/Ribonuclease H"/>
    <property type="match status" value="1"/>
</dbReference>
<dbReference type="PIRSF" id="PIRSF000977">
    <property type="entry name" value="Exodeoxyribonuclease_I"/>
    <property type="match status" value="1"/>
</dbReference>
<evidence type="ECO:0000256" key="10">
    <source>
        <dbReference type="ARBA" id="ARBA00031220"/>
    </source>
</evidence>
<evidence type="ECO:0000259" key="14">
    <source>
        <dbReference type="PROSITE" id="PS51784"/>
    </source>
</evidence>
<dbReference type="Gene3D" id="3.30.1520.20">
    <property type="entry name" value="Exonuclease ExoI, domain 2"/>
    <property type="match status" value="1"/>
</dbReference>
<dbReference type="InterPro" id="IPR012337">
    <property type="entry name" value="RNaseH-like_sf"/>
</dbReference>
<evidence type="ECO:0000256" key="6">
    <source>
        <dbReference type="ARBA" id="ARBA00022801"/>
    </source>
</evidence>
<dbReference type="EC" id="3.1.11.1" evidence="2"/>
<dbReference type="AlphaFoldDB" id="A0A1W6MXY2"/>
<dbReference type="Proteomes" id="UP000193978">
    <property type="component" value="Chromosome"/>
</dbReference>
<dbReference type="InterPro" id="IPR036397">
    <property type="entry name" value="RNaseH_sf"/>
</dbReference>
<evidence type="ECO:0000256" key="3">
    <source>
        <dbReference type="ARBA" id="ARBA00019900"/>
    </source>
</evidence>
<reference evidence="16 17" key="1">
    <citation type="submission" date="2017-02" db="EMBL/GenBank/DDBJ databases">
        <authorList>
            <person name="Peterson S.W."/>
        </authorList>
    </citation>
    <scope>NUCLEOTIDE SEQUENCE [LARGE SCALE GENOMIC DNA]</scope>
    <source>
        <strain evidence="16 17">S285</strain>
    </source>
</reference>
<dbReference type="PROSITE" id="PS51785">
    <property type="entry name" value="EXOI_C"/>
    <property type="match status" value="1"/>
</dbReference>
<evidence type="ECO:0000256" key="2">
    <source>
        <dbReference type="ARBA" id="ARBA00012108"/>
    </source>
</evidence>
<protein>
    <recommendedName>
        <fullName evidence="3">Exodeoxyribonuclease I</fullName>
        <ecNumber evidence="2">3.1.11.1</ecNumber>
    </recommendedName>
    <alternativeName>
        <fullName evidence="10">DNA deoxyribophosphodiesterase</fullName>
    </alternativeName>
</protein>
<dbReference type="Pfam" id="PF26016">
    <property type="entry name" value="ExoI_C"/>
    <property type="match status" value="1"/>
</dbReference>
<evidence type="ECO:0000256" key="4">
    <source>
        <dbReference type="ARBA" id="ARBA00022723"/>
    </source>
</evidence>
<evidence type="ECO:0000256" key="12">
    <source>
        <dbReference type="PIRSR" id="PIRSR000977-1"/>
    </source>
</evidence>
<dbReference type="GO" id="GO:0008310">
    <property type="term" value="F:single-stranded DNA 3'-5' DNA exonuclease activity"/>
    <property type="evidence" value="ECO:0007669"/>
    <property type="project" value="UniProtKB-EC"/>
</dbReference>
<dbReference type="InterPro" id="IPR038649">
    <property type="entry name" value="EXOI_SH3_sf"/>
</dbReference>
<dbReference type="SUPFAM" id="SSF53098">
    <property type="entry name" value="Ribonuclease H-like"/>
    <property type="match status" value="1"/>
</dbReference>
<keyword evidence="9" id="KW-0234">DNA repair</keyword>
<evidence type="ECO:0000259" key="15">
    <source>
        <dbReference type="PROSITE" id="PS51785"/>
    </source>
</evidence>
<organism evidence="16 17">
    <name type="scientific">Methylocystis bryophila</name>
    <dbReference type="NCBI Taxonomy" id="655015"/>
    <lineage>
        <taxon>Bacteria</taxon>
        <taxon>Pseudomonadati</taxon>
        <taxon>Pseudomonadota</taxon>
        <taxon>Alphaproteobacteria</taxon>
        <taxon>Hyphomicrobiales</taxon>
        <taxon>Methylocystaceae</taxon>
        <taxon>Methylocystis</taxon>
    </lineage>
</organism>
<dbReference type="GO" id="GO:0006281">
    <property type="term" value="P:DNA repair"/>
    <property type="evidence" value="ECO:0007669"/>
    <property type="project" value="UniProtKB-KW"/>
</dbReference>
<feature type="binding site" evidence="13">
    <location>
        <position position="178"/>
    </location>
    <ligand>
        <name>Mg(2+)</name>
        <dbReference type="ChEBI" id="CHEBI:18420"/>
        <label>2</label>
    </ligand>
</feature>
<comment type="cofactor">
    <cofactor evidence="13">
        <name>Mg(2+)</name>
        <dbReference type="ChEBI" id="CHEBI:18420"/>
    </cofactor>
    <text evidence="13">Binds 2 Mg(2+) ions per monomer.</text>
</comment>
<evidence type="ECO:0000256" key="1">
    <source>
        <dbReference type="ARBA" id="ARBA00000563"/>
    </source>
</evidence>
<dbReference type="OrthoDB" id="9763470at2"/>
<comment type="catalytic activity">
    <reaction evidence="1">
        <text>Exonucleolytic cleavage in the 3'- to 5'-direction to yield nucleoside 5'-phosphates.</text>
        <dbReference type="EC" id="3.1.11.1"/>
    </reaction>
</comment>
<dbReference type="InterPro" id="IPR034747">
    <property type="entry name" value="EXOI_SH3"/>
</dbReference>
<dbReference type="RefSeq" id="WP_085772589.1">
    <property type="nucleotide sequence ID" value="NZ_AP027149.1"/>
</dbReference>
<dbReference type="GO" id="GO:0046872">
    <property type="term" value="F:metal ion binding"/>
    <property type="evidence" value="ECO:0007669"/>
    <property type="project" value="UniProtKB-KW"/>
</dbReference>